<dbReference type="PANTHER" id="PTHR33055:SF15">
    <property type="entry name" value="TRANSPOSASE-RELATED"/>
    <property type="match status" value="1"/>
</dbReference>
<dbReference type="InterPro" id="IPR047650">
    <property type="entry name" value="Transpos_IS110"/>
</dbReference>
<feature type="domain" description="Transposase IS116/IS110/IS902 C-terminal" evidence="2">
    <location>
        <begin position="317"/>
        <end position="393"/>
    </location>
</feature>
<dbReference type="EMBL" id="AEVI01000055">
    <property type="protein sequence ID" value="EFX95971.1"/>
    <property type="molecule type" value="Genomic_DNA"/>
</dbReference>
<evidence type="ECO:0000259" key="1">
    <source>
        <dbReference type="Pfam" id="PF01548"/>
    </source>
</evidence>
<protein>
    <submittedName>
        <fullName evidence="3">Transposase, IS116/IS110/IS902 family</fullName>
    </submittedName>
</protein>
<keyword evidence="4" id="KW-1185">Reference proteome</keyword>
<dbReference type="Pfam" id="PF01548">
    <property type="entry name" value="DEDD_Tnp_IS110"/>
    <property type="match status" value="1"/>
</dbReference>
<evidence type="ECO:0000259" key="2">
    <source>
        <dbReference type="Pfam" id="PF02371"/>
    </source>
</evidence>
<feature type="domain" description="Transposase IS110-like N-terminal" evidence="1">
    <location>
        <begin position="56"/>
        <end position="205"/>
    </location>
</feature>
<dbReference type="InterPro" id="IPR002525">
    <property type="entry name" value="Transp_IS110-like_N"/>
</dbReference>
<dbReference type="Pfam" id="PF02371">
    <property type="entry name" value="Transposase_20"/>
    <property type="match status" value="1"/>
</dbReference>
<name>A0ABP2KK28_STRVE</name>
<evidence type="ECO:0000313" key="4">
    <source>
        <dbReference type="Proteomes" id="UP000003697"/>
    </source>
</evidence>
<accession>A0ABP2KK28</accession>
<dbReference type="InterPro" id="IPR003346">
    <property type="entry name" value="Transposase_20"/>
</dbReference>
<dbReference type="NCBIfam" id="NF033542">
    <property type="entry name" value="transpos_IS110"/>
    <property type="match status" value="1"/>
</dbReference>
<proteinExistence type="predicted"/>
<reference evidence="3 4" key="1">
    <citation type="submission" date="2011-01" db="EMBL/GenBank/DDBJ databases">
        <authorList>
            <person name="Muzny D."/>
            <person name="Qin X."/>
            <person name="Buhay C."/>
            <person name="Dugan-Rocha S."/>
            <person name="Ding Y."/>
            <person name="Chen G."/>
            <person name="Hawes A."/>
            <person name="Holder M."/>
            <person name="Jhangiani S."/>
            <person name="Johnson A."/>
            <person name="Khan Z."/>
            <person name="Li Z."/>
            <person name="Liu W."/>
            <person name="Liu X."/>
            <person name="Perez L."/>
            <person name="Shen H."/>
            <person name="Wang Q."/>
            <person name="Watt J."/>
            <person name="Xi L."/>
            <person name="Xin Y."/>
            <person name="Zhou J."/>
            <person name="Deng J."/>
            <person name="Jiang H."/>
            <person name="Liu Y."/>
            <person name="Qu J."/>
            <person name="Song X.-Z."/>
            <person name="Zhang L."/>
            <person name="Villasana D."/>
            <person name="Johnson A."/>
            <person name="Liu J."/>
            <person name="Liyanage D."/>
            <person name="Lorensuhewa L."/>
            <person name="Robinson T."/>
            <person name="Song A."/>
            <person name="Song B.-B."/>
            <person name="Dinh H."/>
            <person name="Thornton R."/>
            <person name="Coyle M."/>
            <person name="Francisco L."/>
            <person name="Jackson L."/>
            <person name="Javaid M."/>
            <person name="Korchina V."/>
            <person name="Kovar C."/>
            <person name="Mata R."/>
            <person name="Mathew T."/>
            <person name="Ngo R."/>
            <person name="Nguyen L."/>
            <person name="Nguyen N."/>
            <person name="Okwuonu G."/>
            <person name="Ongeri F."/>
            <person name="Pham C."/>
            <person name="Simmons D."/>
            <person name="Wilczek-Boney K."/>
            <person name="Hale W."/>
            <person name="Jakkamsetti A."/>
            <person name="Pham P."/>
            <person name="Ruth R."/>
            <person name="San Lucas F."/>
            <person name="Warren J."/>
            <person name="Zhang J."/>
            <person name="Zhao Z."/>
            <person name="Zhou C."/>
            <person name="Zhu D."/>
            <person name="Lee S."/>
            <person name="Bess C."/>
            <person name="Blankenburg K."/>
            <person name="Forbes L."/>
            <person name="Fu Q."/>
            <person name="Gubbala S."/>
            <person name="Hirani K."/>
            <person name="Jayaseelan J.C."/>
            <person name="Lara F."/>
            <person name="Munidasa M."/>
            <person name="Palculict T."/>
            <person name="Patil S."/>
            <person name="Pu L.-L."/>
            <person name="Saada N."/>
            <person name="Tang L."/>
            <person name="Weissenberger G."/>
            <person name="Zhu Y."/>
            <person name="Hemphill L."/>
            <person name="Shang Y."/>
            <person name="Youmans B."/>
            <person name="Ayvaz T."/>
            <person name="Ross M."/>
            <person name="Santibanez J."/>
            <person name="Aqrawi P."/>
            <person name="Gross S."/>
            <person name="Joshi V."/>
            <person name="Fowler G."/>
            <person name="Nazareth L."/>
            <person name="Reid J."/>
            <person name="Worley K."/>
            <person name="Petrosino J."/>
            <person name="Highlander S."/>
            <person name="Gibbs R."/>
        </authorList>
    </citation>
    <scope>NUCLEOTIDE SEQUENCE [LARGE SCALE GENOMIC DNA]</scope>
    <source>
        <strain evidence="3 4">ATCC 49124</strain>
    </source>
</reference>
<organism evidence="3 4">
    <name type="scientific">Streptococcus vestibularis ATCC 49124</name>
    <dbReference type="NCBI Taxonomy" id="889206"/>
    <lineage>
        <taxon>Bacteria</taxon>
        <taxon>Bacillati</taxon>
        <taxon>Bacillota</taxon>
        <taxon>Bacilli</taxon>
        <taxon>Lactobacillales</taxon>
        <taxon>Streptococcaceae</taxon>
        <taxon>Streptococcus</taxon>
    </lineage>
</organism>
<comment type="caution">
    <text evidence="3">The sequence shown here is derived from an EMBL/GenBank/DDBJ whole genome shotgun (WGS) entry which is preliminary data.</text>
</comment>
<gene>
    <name evidence="3" type="ORF">HMPREF9425_1127</name>
</gene>
<evidence type="ECO:0000313" key="3">
    <source>
        <dbReference type="EMBL" id="EFX95971.1"/>
    </source>
</evidence>
<dbReference type="Proteomes" id="UP000003697">
    <property type="component" value="Unassembled WGS sequence"/>
</dbReference>
<sequence>MSPLALDVVTKTGKTPVLVRMLSKYVGRKTSSIENDITKARNHSRQRGNIMRVIFGIDVSKASSEVAILVNGEKIHGYTIPNDAIGFNRLLGDLRTVYQPEIVFEATGVYSRRLQAFFEDNSYAYIRLNPLESKKQLDSLRVRKTDKIDAEKLATSQFILNRKPSYVQEALYQELRDLSRFYQNLTEDIVCSKNRLHKVLQVTFPELENILSSPTGKQYWNLVMAFPCNSFVLELDDAALRAIIRQSTSKRISEKRVTYLVDKLTKLANHSYCAVKKTSPMMEEVKYYAGELLRLSEYRQSVLEEMITLAQPLPEYEILLSIPGIAETTATSIIGELGDIRRFHSANQINAFIGIDLRHYESGNFLAKEHITKRGNPYARKILFKCIQNIASASHTNACHIADFYEKRKRQSQVTSTKPHTIASIHRLIRTMYYLITHNKLYDYTSTQNR</sequence>
<dbReference type="PANTHER" id="PTHR33055">
    <property type="entry name" value="TRANSPOSASE FOR INSERTION SEQUENCE ELEMENT IS1111A"/>
    <property type="match status" value="1"/>
</dbReference>